<accession>A0AA88WHI5</accession>
<comment type="caution">
    <text evidence="3">The sequence shown here is derived from an EMBL/GenBank/DDBJ whole genome shotgun (WGS) entry which is preliminary data.</text>
</comment>
<evidence type="ECO:0000259" key="2">
    <source>
        <dbReference type="Pfam" id="PF14244"/>
    </source>
</evidence>
<protein>
    <recommendedName>
        <fullName evidence="2">Retrotransposon Copia-like N-terminal domain-containing protein</fullName>
    </recommendedName>
</protein>
<evidence type="ECO:0000313" key="4">
    <source>
        <dbReference type="Proteomes" id="UP001188597"/>
    </source>
</evidence>
<organism evidence="3 4">
    <name type="scientific">Escallonia herrerae</name>
    <dbReference type="NCBI Taxonomy" id="1293975"/>
    <lineage>
        <taxon>Eukaryota</taxon>
        <taxon>Viridiplantae</taxon>
        <taxon>Streptophyta</taxon>
        <taxon>Embryophyta</taxon>
        <taxon>Tracheophyta</taxon>
        <taxon>Spermatophyta</taxon>
        <taxon>Magnoliopsida</taxon>
        <taxon>eudicotyledons</taxon>
        <taxon>Gunneridae</taxon>
        <taxon>Pentapetalae</taxon>
        <taxon>asterids</taxon>
        <taxon>campanulids</taxon>
        <taxon>Escalloniales</taxon>
        <taxon>Escalloniaceae</taxon>
        <taxon>Escallonia</taxon>
    </lineage>
</organism>
<feature type="region of interest" description="Disordered" evidence="1">
    <location>
        <begin position="187"/>
        <end position="220"/>
    </location>
</feature>
<gene>
    <name evidence="3" type="ORF">RJ639_046797</name>
</gene>
<dbReference type="AlphaFoldDB" id="A0AA88WHI5"/>
<name>A0AA88WHI5_9ASTE</name>
<dbReference type="Pfam" id="PF14244">
    <property type="entry name" value="Retrotran_gag_3"/>
    <property type="match status" value="1"/>
</dbReference>
<dbReference type="EMBL" id="JAVXUP010000707">
    <property type="protein sequence ID" value="KAK3022520.1"/>
    <property type="molecule type" value="Genomic_DNA"/>
</dbReference>
<feature type="domain" description="Retrotransposon Copia-like N-terminal" evidence="2">
    <location>
        <begin position="11"/>
        <end position="51"/>
    </location>
</feature>
<proteinExistence type="predicted"/>
<evidence type="ECO:0000256" key="1">
    <source>
        <dbReference type="SAM" id="MobiDB-lite"/>
    </source>
</evidence>
<keyword evidence="4" id="KW-1185">Reference proteome</keyword>
<evidence type="ECO:0000313" key="3">
    <source>
        <dbReference type="EMBL" id="KAK3022520.1"/>
    </source>
</evidence>
<sequence length="220" mass="25080">MAAQKDSTDILRLIQLMLDDANYLHWVQQIHHFLQGRHLWGYVSGSIKAPSSTDSTFEEKEADWVAENSKIISWFSNTSLPKINQLFGPFDTAKEDAQTGKNSGRALCLSRVPWRTKHFARPECWSSTLPEQNAKVNQAFCPSRILAEHSARAKCQECREQNQFYSDIVFARAELCLSTLPEQSAKNKIHSARTRHFPEQNSAEQNSSEHSARAECQEQN</sequence>
<feature type="compositionally biased region" description="Basic and acidic residues" evidence="1">
    <location>
        <begin position="210"/>
        <end position="220"/>
    </location>
</feature>
<reference evidence="3" key="1">
    <citation type="submission" date="2022-12" db="EMBL/GenBank/DDBJ databases">
        <title>Draft genome assemblies for two species of Escallonia (Escalloniales).</title>
        <authorList>
            <person name="Chanderbali A."/>
            <person name="Dervinis C."/>
            <person name="Anghel I."/>
            <person name="Soltis D."/>
            <person name="Soltis P."/>
            <person name="Zapata F."/>
        </authorList>
    </citation>
    <scope>NUCLEOTIDE SEQUENCE</scope>
    <source>
        <strain evidence="3">UCBG64.0493</strain>
        <tissue evidence="3">Leaf</tissue>
    </source>
</reference>
<dbReference type="InterPro" id="IPR029472">
    <property type="entry name" value="Copia-like_N"/>
</dbReference>
<feature type="compositionally biased region" description="Polar residues" evidence="1">
    <location>
        <begin position="199"/>
        <end position="209"/>
    </location>
</feature>
<dbReference type="Proteomes" id="UP001188597">
    <property type="component" value="Unassembled WGS sequence"/>
</dbReference>